<evidence type="ECO:0000313" key="2">
    <source>
        <dbReference type="Proteomes" id="UP000789845"/>
    </source>
</evidence>
<evidence type="ECO:0000313" key="1">
    <source>
        <dbReference type="EMBL" id="CAG9608308.1"/>
    </source>
</evidence>
<dbReference type="GO" id="GO:0009234">
    <property type="term" value="P:menaquinone biosynthetic process"/>
    <property type="evidence" value="ECO:0007669"/>
    <property type="project" value="InterPro"/>
</dbReference>
<protein>
    <recommendedName>
        <fullName evidence="3">Heptaprenyl diphosphate synthase</fullName>
    </recommendedName>
</protein>
<sequence length="274" mass="31662">MQQIQTIVTDMKDIIIQKISLSYLQQFIQSPFIDEDKLLLLISMLDHHGLSKLEMEDFVVTPMLVQIALDTHEHVSNSSAKIEIETSLKLRQLTVLGGIYYSSLYYKILADTNNLAMIRALADGIKDINENKILLYQKDLDEIEKLMNCIMIIESSLLNKIADYLHEKGWKEVASHFLFIKKLLLEKSVFIQEGTSLLFEALRKIVFPKYNLQSELSSEQKKYLLIICDKYIDFSSKIIEEGIHKIPSINENLKKRWSSLVQQNSIAKTYVEEG</sequence>
<organism evidence="1 2">
    <name type="scientific">Pseudoneobacillus rhizosphaerae</name>
    <dbReference type="NCBI Taxonomy" id="2880968"/>
    <lineage>
        <taxon>Bacteria</taxon>
        <taxon>Bacillati</taxon>
        <taxon>Bacillota</taxon>
        <taxon>Bacilli</taxon>
        <taxon>Bacillales</taxon>
        <taxon>Bacillaceae</taxon>
        <taxon>Pseudoneobacillus</taxon>
    </lineage>
</organism>
<dbReference type="RefSeq" id="WP_230496545.1">
    <property type="nucleotide sequence ID" value="NZ_CAKJTG010000009.1"/>
</dbReference>
<comment type="caution">
    <text evidence="1">The sequence shown here is derived from an EMBL/GenBank/DDBJ whole genome shotgun (WGS) entry which is preliminary data.</text>
</comment>
<dbReference type="Gene3D" id="1.20.120.1450">
    <property type="match status" value="1"/>
</dbReference>
<dbReference type="InterPro" id="IPR009920">
    <property type="entry name" value="HEPPP_synth_su1"/>
</dbReference>
<keyword evidence="2" id="KW-1185">Reference proteome</keyword>
<accession>A0A9C7G9P0</accession>
<dbReference type="AlphaFoldDB" id="A0A9C7G9P0"/>
<gene>
    <name evidence="1" type="ORF">NEOCIP111885_02000</name>
</gene>
<evidence type="ECO:0008006" key="3">
    <source>
        <dbReference type="Google" id="ProtNLM"/>
    </source>
</evidence>
<dbReference type="Pfam" id="PF07307">
    <property type="entry name" value="HEPPP_synt_1"/>
    <property type="match status" value="1"/>
</dbReference>
<reference evidence="1" key="1">
    <citation type="submission" date="2021-10" db="EMBL/GenBank/DDBJ databases">
        <authorList>
            <person name="Criscuolo A."/>
        </authorList>
    </citation>
    <scope>NUCLEOTIDE SEQUENCE</scope>
    <source>
        <strain evidence="1">CIP111885</strain>
    </source>
</reference>
<dbReference type="EMBL" id="CAKJTG010000009">
    <property type="protein sequence ID" value="CAG9608308.1"/>
    <property type="molecule type" value="Genomic_DNA"/>
</dbReference>
<name>A0A9C7G9P0_9BACI</name>
<dbReference type="Proteomes" id="UP000789845">
    <property type="component" value="Unassembled WGS sequence"/>
</dbReference>
<proteinExistence type="predicted"/>